<dbReference type="EMBL" id="VSSQ01000007">
    <property type="protein sequence ID" value="MPL58355.1"/>
    <property type="molecule type" value="Genomic_DNA"/>
</dbReference>
<organism evidence="2">
    <name type="scientific">bioreactor metagenome</name>
    <dbReference type="NCBI Taxonomy" id="1076179"/>
    <lineage>
        <taxon>unclassified sequences</taxon>
        <taxon>metagenomes</taxon>
        <taxon>ecological metagenomes</taxon>
    </lineage>
</organism>
<feature type="compositionally biased region" description="Basic and acidic residues" evidence="1">
    <location>
        <begin position="154"/>
        <end position="241"/>
    </location>
</feature>
<evidence type="ECO:0000313" key="2">
    <source>
        <dbReference type="EMBL" id="MPL58355.1"/>
    </source>
</evidence>
<evidence type="ECO:0000256" key="1">
    <source>
        <dbReference type="SAM" id="MobiDB-lite"/>
    </source>
</evidence>
<gene>
    <name evidence="2" type="ORF">SDC9_03887</name>
</gene>
<proteinExistence type="predicted"/>
<dbReference type="AlphaFoldDB" id="A0A644SUP6"/>
<sequence length="248" mass="28902">MLLNRYAAAIAFSTALTFIVPVGVSASSFDTSTTSIRVGDVSYSRSETTADNIRFSHLLSSHYHRTIPASEVIRLNASFDFGFGDISMMYAAADYAGLPVDDIVILRRKNLGWGQIANMYGIKVKDLKRNHARFIDNAHVHGLDINYIDFDDDRDHGNYRDHDRDRDNDDRYDRDRNRDRDNNNRYEHDRDRDRDNDNRYERDRDNDKDKRYENDRRQGKNNDKHNENKSGKQNDKKDHNNGKGNGHK</sequence>
<comment type="caution">
    <text evidence="2">The sequence shown here is derived from an EMBL/GenBank/DDBJ whole genome shotgun (WGS) entry which is preliminary data.</text>
</comment>
<protein>
    <submittedName>
        <fullName evidence="2">Uncharacterized protein</fullName>
    </submittedName>
</protein>
<feature type="region of interest" description="Disordered" evidence="1">
    <location>
        <begin position="154"/>
        <end position="248"/>
    </location>
</feature>
<name>A0A644SUP6_9ZZZZ</name>
<reference evidence="2" key="1">
    <citation type="submission" date="2019-08" db="EMBL/GenBank/DDBJ databases">
        <authorList>
            <person name="Kucharzyk K."/>
            <person name="Murdoch R.W."/>
            <person name="Higgins S."/>
            <person name="Loffler F."/>
        </authorList>
    </citation>
    <scope>NUCLEOTIDE SEQUENCE</scope>
</reference>
<accession>A0A644SUP6</accession>